<organism evidence="1 2">
    <name type="scientific">Cymbomonas tetramitiformis</name>
    <dbReference type="NCBI Taxonomy" id="36881"/>
    <lineage>
        <taxon>Eukaryota</taxon>
        <taxon>Viridiplantae</taxon>
        <taxon>Chlorophyta</taxon>
        <taxon>Pyramimonadophyceae</taxon>
        <taxon>Pyramimonadales</taxon>
        <taxon>Pyramimonadaceae</taxon>
        <taxon>Cymbomonas</taxon>
    </lineage>
</organism>
<proteinExistence type="predicted"/>
<evidence type="ECO:0000313" key="1">
    <source>
        <dbReference type="EMBL" id="KAK3269796.1"/>
    </source>
</evidence>
<dbReference type="Proteomes" id="UP001190700">
    <property type="component" value="Unassembled WGS sequence"/>
</dbReference>
<sequence length="317" mass="35209">MSWQKWDKVPYVTKKGVQKTKVALVRTEGTTVAQFFEEFCKKLKYFTNHKNKCTFLGEQRTYLWAGCQKGELVVSIDYSEDKEHKAGFELTCEGGGAKKRAVMIPCVVKRLVDPFTDPVIKDKPETLERIREEGLQPGQDMDVLDGHMFISSLDCKKDADTLFFVVKNMVEFYRGKGIQVETVVLDCDKCMGQFGGATPTHAFKIIGRALEIDCMMVTNVAGHGKSPSDGFGGSMKVELERAETALKPLIDMTFADSEYGRALCDYGNEHLAQPSTPCWKSTRFASAALWTTGIVCHVARMSGAPRQSAPPKQMASG</sequence>
<accession>A0AAE0G2P6</accession>
<comment type="caution">
    <text evidence="1">The sequence shown here is derived from an EMBL/GenBank/DDBJ whole genome shotgun (WGS) entry which is preliminary data.</text>
</comment>
<dbReference type="AlphaFoldDB" id="A0AAE0G2P6"/>
<gene>
    <name evidence="1" type="ORF">CYMTET_21777</name>
</gene>
<evidence type="ECO:0000313" key="2">
    <source>
        <dbReference type="Proteomes" id="UP001190700"/>
    </source>
</evidence>
<dbReference type="EMBL" id="LGRX02010736">
    <property type="protein sequence ID" value="KAK3269796.1"/>
    <property type="molecule type" value="Genomic_DNA"/>
</dbReference>
<reference evidence="1 2" key="1">
    <citation type="journal article" date="2015" name="Genome Biol. Evol.">
        <title>Comparative Genomics of a Bacterivorous Green Alga Reveals Evolutionary Causalities and Consequences of Phago-Mixotrophic Mode of Nutrition.</title>
        <authorList>
            <person name="Burns J.A."/>
            <person name="Paasch A."/>
            <person name="Narechania A."/>
            <person name="Kim E."/>
        </authorList>
    </citation>
    <scope>NUCLEOTIDE SEQUENCE [LARGE SCALE GENOMIC DNA]</scope>
    <source>
        <strain evidence="1 2">PLY_AMNH</strain>
    </source>
</reference>
<name>A0AAE0G2P6_9CHLO</name>
<protein>
    <submittedName>
        <fullName evidence="1">Uncharacterized protein</fullName>
    </submittedName>
</protein>
<keyword evidence="2" id="KW-1185">Reference proteome</keyword>